<feature type="active site" description="For beta-ketoacyl synthase activity" evidence="9">
    <location>
        <position position="165"/>
    </location>
</feature>
<dbReference type="NCBIfam" id="TIGR03150">
    <property type="entry name" value="fabF"/>
    <property type="match status" value="1"/>
</dbReference>
<evidence type="ECO:0000256" key="5">
    <source>
        <dbReference type="ARBA" id="ARBA00023098"/>
    </source>
</evidence>
<dbReference type="InterPro" id="IPR020841">
    <property type="entry name" value="PKS_Beta-ketoAc_synthase_dom"/>
</dbReference>
<dbReference type="EMBL" id="VRMN01000002">
    <property type="protein sequence ID" value="KAA8497308.1"/>
    <property type="molecule type" value="Genomic_DNA"/>
</dbReference>
<sequence length="431" mass="45126">MGRRVVVTGIGLVTPLGNDLSTVWRSLAELRHGVRPIDSFECSHLPVRIAAHVKERADCSAFKSIQRDTPDFIRFALCAARDAVADAQCLDEMRREPTRAGVAVGVGMSSIPEILDASRLIESAPRGYRKVTPYFVPRVLPNLAAGHVAIEFGLQGPNHAASTACAAGAHAIGDSFRMVKYGDADIMLAGGSEAAINAVSIAGFTKIRALASSFNDAAMCGLASRPFDVKREGFVMGEGAGILVLEELDSAKARGARIYCELVGYGMSGDAYHITAPSPQGVGARQAMLAAMREGGVSCGDVGYVNAHATSTPLGDEIEGSAIAHVFYGSDEKKQAREQSGSPLYVSSTKGAVGHLLGAAGAVEAAFTCMALHTKQVPPTLNFEESDVVYPFEIVAGAARTVALRVALSNSFGFGGTNASLCMKHYESGTA</sequence>
<dbReference type="PROSITE" id="PS00606">
    <property type="entry name" value="KS3_1"/>
    <property type="match status" value="1"/>
</dbReference>
<evidence type="ECO:0000313" key="13">
    <source>
        <dbReference type="Proteomes" id="UP000324585"/>
    </source>
</evidence>
<keyword evidence="4" id="KW-0276">Fatty acid metabolism</keyword>
<feature type="domain" description="Ketosynthase family 3 (KS3)" evidence="11">
    <location>
        <begin position="2"/>
        <end position="425"/>
    </location>
</feature>
<dbReference type="AlphaFoldDB" id="A0A5J4Z1V9"/>
<evidence type="ECO:0000256" key="10">
    <source>
        <dbReference type="RuleBase" id="RU003694"/>
    </source>
</evidence>
<evidence type="ECO:0000256" key="6">
    <source>
        <dbReference type="ARBA" id="ARBA00023160"/>
    </source>
</evidence>
<dbReference type="GO" id="GO:0006633">
    <property type="term" value="P:fatty acid biosynthetic process"/>
    <property type="evidence" value="ECO:0007669"/>
    <property type="project" value="UniProtKB-KW"/>
</dbReference>
<reference evidence="13" key="1">
    <citation type="journal article" date="2019" name="Nat. Commun.">
        <title>Expansion of phycobilisome linker gene families in mesophilic red algae.</title>
        <authorList>
            <person name="Lee J."/>
            <person name="Kim D."/>
            <person name="Bhattacharya D."/>
            <person name="Yoon H.S."/>
        </authorList>
    </citation>
    <scope>NUCLEOTIDE SEQUENCE [LARGE SCALE GENOMIC DNA]</scope>
    <source>
        <strain evidence="13">CCMP 1328</strain>
    </source>
</reference>
<name>A0A5J4Z1V9_PORPP</name>
<dbReference type="GO" id="GO:0005739">
    <property type="term" value="C:mitochondrion"/>
    <property type="evidence" value="ECO:0007669"/>
    <property type="project" value="TreeGrafter"/>
</dbReference>
<dbReference type="PROSITE" id="PS52004">
    <property type="entry name" value="KS3_2"/>
    <property type="match status" value="1"/>
</dbReference>
<gene>
    <name evidence="12" type="ORF">FVE85_1037</name>
</gene>
<accession>A0A5J4Z1V9</accession>
<evidence type="ECO:0000256" key="2">
    <source>
        <dbReference type="ARBA" id="ARBA00022516"/>
    </source>
</evidence>
<keyword evidence="5" id="KW-0443">Lipid metabolism</keyword>
<dbReference type="OMA" id="DVMVCGA"/>
<dbReference type="InterPro" id="IPR018201">
    <property type="entry name" value="Ketoacyl_synth_AS"/>
</dbReference>
<dbReference type="PANTHER" id="PTHR11712">
    <property type="entry name" value="POLYKETIDE SYNTHASE-RELATED"/>
    <property type="match status" value="1"/>
</dbReference>
<evidence type="ECO:0000256" key="4">
    <source>
        <dbReference type="ARBA" id="ARBA00022832"/>
    </source>
</evidence>
<dbReference type="InterPro" id="IPR000794">
    <property type="entry name" value="Beta-ketoacyl_synthase"/>
</dbReference>
<dbReference type="SUPFAM" id="SSF53901">
    <property type="entry name" value="Thiolase-like"/>
    <property type="match status" value="2"/>
</dbReference>
<dbReference type="OrthoDB" id="5334845at2759"/>
<dbReference type="Gene3D" id="3.40.47.10">
    <property type="match status" value="1"/>
</dbReference>
<keyword evidence="2 8" id="KW-0444">Lipid biosynthesis</keyword>
<dbReference type="InterPro" id="IPR017568">
    <property type="entry name" value="3-oxoacyl-ACP_synth-2"/>
</dbReference>
<evidence type="ECO:0000256" key="3">
    <source>
        <dbReference type="ARBA" id="ARBA00022679"/>
    </source>
</evidence>
<dbReference type="PIRSF" id="PIRSF000447">
    <property type="entry name" value="KAS_II"/>
    <property type="match status" value="1"/>
</dbReference>
<dbReference type="InterPro" id="IPR014031">
    <property type="entry name" value="Ketoacyl_synth_C"/>
</dbReference>
<keyword evidence="13" id="KW-1185">Reference proteome</keyword>
<dbReference type="Proteomes" id="UP000324585">
    <property type="component" value="Unassembled WGS sequence"/>
</dbReference>
<dbReference type="PANTHER" id="PTHR11712:SF336">
    <property type="entry name" value="3-OXOACYL-[ACYL-CARRIER-PROTEIN] SYNTHASE, MITOCHONDRIAL"/>
    <property type="match status" value="1"/>
</dbReference>
<keyword evidence="6 8" id="KW-0275">Fatty acid biosynthesis</keyword>
<comment type="caution">
    <text evidence="12">The sequence shown here is derived from an EMBL/GenBank/DDBJ whole genome shotgun (WGS) entry which is preliminary data.</text>
</comment>
<evidence type="ECO:0000259" key="11">
    <source>
        <dbReference type="PROSITE" id="PS52004"/>
    </source>
</evidence>
<protein>
    <recommendedName>
        <fullName evidence="8">3-oxoacyl-[acyl-carrier-protein] synthase</fullName>
    </recommendedName>
</protein>
<evidence type="ECO:0000256" key="7">
    <source>
        <dbReference type="ARBA" id="ARBA00023315"/>
    </source>
</evidence>
<comment type="similarity">
    <text evidence="1 8 10">Belongs to the thiolase-like superfamily. Beta-ketoacyl-ACP synthases family.</text>
</comment>
<dbReference type="NCBIfam" id="NF005589">
    <property type="entry name" value="PRK07314.1"/>
    <property type="match status" value="1"/>
</dbReference>
<evidence type="ECO:0000256" key="9">
    <source>
        <dbReference type="PIRSR" id="PIRSR000447-1"/>
    </source>
</evidence>
<dbReference type="InterPro" id="IPR014030">
    <property type="entry name" value="Ketoacyl_synth_N"/>
</dbReference>
<dbReference type="InterPro" id="IPR016039">
    <property type="entry name" value="Thiolase-like"/>
</dbReference>
<organism evidence="12 13">
    <name type="scientific">Porphyridium purpureum</name>
    <name type="common">Red alga</name>
    <name type="synonym">Porphyridium cruentum</name>
    <dbReference type="NCBI Taxonomy" id="35688"/>
    <lineage>
        <taxon>Eukaryota</taxon>
        <taxon>Rhodophyta</taxon>
        <taxon>Bangiophyceae</taxon>
        <taxon>Porphyridiales</taxon>
        <taxon>Porphyridiaceae</taxon>
        <taxon>Porphyridium</taxon>
    </lineage>
</organism>
<evidence type="ECO:0000256" key="1">
    <source>
        <dbReference type="ARBA" id="ARBA00008467"/>
    </source>
</evidence>
<evidence type="ECO:0000313" key="12">
    <source>
        <dbReference type="EMBL" id="KAA8497308.1"/>
    </source>
</evidence>
<dbReference type="SMART" id="SM00825">
    <property type="entry name" value="PKS_KS"/>
    <property type="match status" value="1"/>
</dbReference>
<dbReference type="FunFam" id="3.40.47.10:FF:000018">
    <property type="entry name" value="3-oxoacyl-[acyl-carrier-protein] synthase 2"/>
    <property type="match status" value="1"/>
</dbReference>
<keyword evidence="7" id="KW-0012">Acyltransferase</keyword>
<proteinExistence type="inferred from homology"/>
<dbReference type="Pfam" id="PF02801">
    <property type="entry name" value="Ketoacyl-synt_C"/>
    <property type="match status" value="1"/>
</dbReference>
<evidence type="ECO:0000256" key="8">
    <source>
        <dbReference type="PIRNR" id="PIRNR000447"/>
    </source>
</evidence>
<dbReference type="CDD" id="cd00834">
    <property type="entry name" value="KAS_I_II"/>
    <property type="match status" value="1"/>
</dbReference>
<dbReference type="GO" id="GO:0004315">
    <property type="term" value="F:3-oxoacyl-[acyl-carrier-protein] synthase activity"/>
    <property type="evidence" value="ECO:0007669"/>
    <property type="project" value="InterPro"/>
</dbReference>
<keyword evidence="3 8" id="KW-0808">Transferase</keyword>
<dbReference type="Pfam" id="PF00109">
    <property type="entry name" value="ketoacyl-synt"/>
    <property type="match status" value="1"/>
</dbReference>